<feature type="non-terminal residue" evidence="1">
    <location>
        <position position="220"/>
    </location>
</feature>
<protein>
    <submittedName>
        <fullName evidence="1">Uncharacterized protein</fullName>
    </submittedName>
</protein>
<organism evidence="1 2">
    <name type="scientific">Cladorrhinum samala</name>
    <dbReference type="NCBI Taxonomy" id="585594"/>
    <lineage>
        <taxon>Eukaryota</taxon>
        <taxon>Fungi</taxon>
        <taxon>Dikarya</taxon>
        <taxon>Ascomycota</taxon>
        <taxon>Pezizomycotina</taxon>
        <taxon>Sordariomycetes</taxon>
        <taxon>Sordariomycetidae</taxon>
        <taxon>Sordariales</taxon>
        <taxon>Podosporaceae</taxon>
        <taxon>Cladorrhinum</taxon>
    </lineage>
</organism>
<dbReference type="EMBL" id="MU864958">
    <property type="protein sequence ID" value="KAK4463514.1"/>
    <property type="molecule type" value="Genomic_DNA"/>
</dbReference>
<reference evidence="1" key="2">
    <citation type="submission" date="2023-06" db="EMBL/GenBank/DDBJ databases">
        <authorList>
            <consortium name="Lawrence Berkeley National Laboratory"/>
            <person name="Mondo S.J."/>
            <person name="Hensen N."/>
            <person name="Bonometti L."/>
            <person name="Westerberg I."/>
            <person name="Brannstrom I.O."/>
            <person name="Guillou S."/>
            <person name="Cros-Aarteil S."/>
            <person name="Calhoun S."/>
            <person name="Haridas S."/>
            <person name="Kuo A."/>
            <person name="Pangilinan J."/>
            <person name="Riley R."/>
            <person name="Labutti K."/>
            <person name="Andreopoulos B."/>
            <person name="Lipzen A."/>
            <person name="Chen C."/>
            <person name="Yanf M."/>
            <person name="Daum C."/>
            <person name="Ng V."/>
            <person name="Clum A."/>
            <person name="Steindorff A."/>
            <person name="Ohm R."/>
            <person name="Martin F."/>
            <person name="Silar P."/>
            <person name="Natvig D."/>
            <person name="Lalanne C."/>
            <person name="Gautier V."/>
            <person name="Ament-Velasquez S.L."/>
            <person name="Kruys A."/>
            <person name="Hutchinson M.I."/>
            <person name="Powell A.J."/>
            <person name="Barry K."/>
            <person name="Miller A.N."/>
            <person name="Grigoriev I.V."/>
            <person name="Debuchy R."/>
            <person name="Gladieux P."/>
            <person name="Thoren M.H."/>
            <person name="Johannesson H."/>
        </authorList>
    </citation>
    <scope>NUCLEOTIDE SEQUENCE</scope>
    <source>
        <strain evidence="1">PSN324</strain>
    </source>
</reference>
<accession>A0AAV9HTX7</accession>
<dbReference type="AlphaFoldDB" id="A0AAV9HTX7"/>
<name>A0AAV9HTX7_9PEZI</name>
<feature type="non-terminal residue" evidence="1">
    <location>
        <position position="1"/>
    </location>
</feature>
<proteinExistence type="predicted"/>
<gene>
    <name evidence="1" type="ORF">QBC42DRAFT_148567</name>
</gene>
<keyword evidence="2" id="KW-1185">Reference proteome</keyword>
<comment type="caution">
    <text evidence="1">The sequence shown here is derived from an EMBL/GenBank/DDBJ whole genome shotgun (WGS) entry which is preliminary data.</text>
</comment>
<evidence type="ECO:0000313" key="2">
    <source>
        <dbReference type="Proteomes" id="UP001321749"/>
    </source>
</evidence>
<dbReference type="Proteomes" id="UP001321749">
    <property type="component" value="Unassembled WGS sequence"/>
</dbReference>
<sequence>PPRLQILAATWGGVIVTPEIQNLVKLSSSSKGGFETLSLNMHTIHTLLVPDPALALVKSLCILYRYHPNGPAAADSGIHLLNAPQFAPQISIEITPDSHVAETSSSSSKWYHCVQRPTCFSPNVGAAPWRDSRGKVEILAAVYGMERVEAPSALEELARLFRGERGQIRTTAKFFKADAVQPWAAVRKTWTVFFRLLERGDGKAVRCVTGWEDGALEVSW</sequence>
<evidence type="ECO:0000313" key="1">
    <source>
        <dbReference type="EMBL" id="KAK4463514.1"/>
    </source>
</evidence>
<reference evidence="1" key="1">
    <citation type="journal article" date="2023" name="Mol. Phylogenet. Evol.">
        <title>Genome-scale phylogeny and comparative genomics of the fungal order Sordariales.</title>
        <authorList>
            <person name="Hensen N."/>
            <person name="Bonometti L."/>
            <person name="Westerberg I."/>
            <person name="Brannstrom I.O."/>
            <person name="Guillou S."/>
            <person name="Cros-Aarteil S."/>
            <person name="Calhoun S."/>
            <person name="Haridas S."/>
            <person name="Kuo A."/>
            <person name="Mondo S."/>
            <person name="Pangilinan J."/>
            <person name="Riley R."/>
            <person name="LaButti K."/>
            <person name="Andreopoulos B."/>
            <person name="Lipzen A."/>
            <person name="Chen C."/>
            <person name="Yan M."/>
            <person name="Daum C."/>
            <person name="Ng V."/>
            <person name="Clum A."/>
            <person name="Steindorff A."/>
            <person name="Ohm R.A."/>
            <person name="Martin F."/>
            <person name="Silar P."/>
            <person name="Natvig D.O."/>
            <person name="Lalanne C."/>
            <person name="Gautier V."/>
            <person name="Ament-Velasquez S.L."/>
            <person name="Kruys A."/>
            <person name="Hutchinson M.I."/>
            <person name="Powell A.J."/>
            <person name="Barry K."/>
            <person name="Miller A.N."/>
            <person name="Grigoriev I.V."/>
            <person name="Debuchy R."/>
            <person name="Gladieux P."/>
            <person name="Hiltunen Thoren M."/>
            <person name="Johannesson H."/>
        </authorList>
    </citation>
    <scope>NUCLEOTIDE SEQUENCE</scope>
    <source>
        <strain evidence="1">PSN324</strain>
    </source>
</reference>